<keyword evidence="1" id="KW-0812">Transmembrane</keyword>
<keyword evidence="3" id="KW-1185">Reference proteome</keyword>
<dbReference type="KEGG" id="der:26526936"/>
<evidence type="ECO:0000313" key="2">
    <source>
        <dbReference type="EMBL" id="KQS70612.1"/>
    </source>
</evidence>
<dbReference type="Proteomes" id="UP000008711">
    <property type="component" value="Unassembled WGS sequence"/>
</dbReference>
<proteinExistence type="predicted"/>
<keyword evidence="1" id="KW-0472">Membrane</keyword>
<evidence type="ECO:0000256" key="1">
    <source>
        <dbReference type="SAM" id="Phobius"/>
    </source>
</evidence>
<reference evidence="2 3" key="2">
    <citation type="journal article" date="2008" name="Bioinformatics">
        <title>Assembly reconciliation.</title>
        <authorList>
            <person name="Zimin A.V."/>
            <person name="Smith D.R."/>
            <person name="Sutton G."/>
            <person name="Yorke J.A."/>
        </authorList>
    </citation>
    <scope>NUCLEOTIDE SEQUENCE [LARGE SCALE GENOMIC DNA]</scope>
    <source>
        <strain evidence="2 3">TSC#14021-0224.01</strain>
    </source>
</reference>
<accession>A0A0Q5WBJ2</accession>
<evidence type="ECO:0008006" key="4">
    <source>
        <dbReference type="Google" id="ProtNLM"/>
    </source>
</evidence>
<evidence type="ECO:0000313" key="3">
    <source>
        <dbReference type="Proteomes" id="UP000008711"/>
    </source>
</evidence>
<protein>
    <recommendedName>
        <fullName evidence="4">Copper transporter</fullName>
    </recommendedName>
</protein>
<gene>
    <name evidence="2" type="primary">Dere\GG27112</name>
    <name evidence="2" type="synonym">GG27112</name>
    <name evidence="2" type="ORF">Dere_GG27112</name>
</gene>
<name>A0A0Q5WBJ2_DROER</name>
<dbReference type="OrthoDB" id="7841836at2759"/>
<organism evidence="2 3">
    <name type="scientific">Drosophila erecta</name>
    <name type="common">Fruit fly</name>
    <dbReference type="NCBI Taxonomy" id="7220"/>
    <lineage>
        <taxon>Eukaryota</taxon>
        <taxon>Metazoa</taxon>
        <taxon>Ecdysozoa</taxon>
        <taxon>Arthropoda</taxon>
        <taxon>Hexapoda</taxon>
        <taxon>Insecta</taxon>
        <taxon>Pterygota</taxon>
        <taxon>Neoptera</taxon>
        <taxon>Endopterygota</taxon>
        <taxon>Diptera</taxon>
        <taxon>Brachycera</taxon>
        <taxon>Muscomorpha</taxon>
        <taxon>Ephydroidea</taxon>
        <taxon>Drosophilidae</taxon>
        <taxon>Drosophila</taxon>
        <taxon>Sophophora</taxon>
    </lineage>
</organism>
<dbReference type="AlphaFoldDB" id="A0A0Q5WBJ2"/>
<dbReference type="EMBL" id="CH954177">
    <property type="protein sequence ID" value="KQS70612.1"/>
    <property type="molecule type" value="Genomic_DNA"/>
</dbReference>
<keyword evidence="1" id="KW-1133">Transmembrane helix</keyword>
<reference evidence="2 3" key="1">
    <citation type="journal article" date="2007" name="Nature">
        <title>Evolution of genes and genomes on the Drosophila phylogeny.</title>
        <authorList>
            <consortium name="Drosophila 12 Genomes Consortium"/>
            <person name="Clark A.G."/>
            <person name="Eisen M.B."/>
            <person name="Smith D.R."/>
            <person name="Bergman C.M."/>
            <person name="Oliver B."/>
            <person name="Markow T.A."/>
            <person name="Kaufman T.C."/>
            <person name="Kellis M."/>
            <person name="Gelbart W."/>
            <person name="Iyer V.N."/>
            <person name="Pollard D.A."/>
            <person name="Sackton T.B."/>
            <person name="Larracuente A.M."/>
            <person name="Singh N.D."/>
            <person name="Abad J.P."/>
            <person name="Abt D.N."/>
            <person name="Adryan B."/>
            <person name="Aguade M."/>
            <person name="Akashi H."/>
            <person name="Anderson W.W."/>
            <person name="Aquadro C.F."/>
            <person name="Ardell D.H."/>
            <person name="Arguello R."/>
            <person name="Artieri C.G."/>
            <person name="Barbash D.A."/>
            <person name="Barker D."/>
            <person name="Barsanti P."/>
            <person name="Batterham P."/>
            <person name="Batzoglou S."/>
            <person name="Begun D."/>
            <person name="Bhutkar A."/>
            <person name="Blanco E."/>
            <person name="Bosak S.A."/>
            <person name="Bradley R.K."/>
            <person name="Brand A.D."/>
            <person name="Brent M.R."/>
            <person name="Brooks A.N."/>
            <person name="Brown R.H."/>
            <person name="Butlin R.K."/>
            <person name="Caggese C."/>
            <person name="Calvi B.R."/>
            <person name="Bernardo de Carvalho A."/>
            <person name="Caspi A."/>
            <person name="Castrezana S."/>
            <person name="Celniker S.E."/>
            <person name="Chang J.L."/>
            <person name="Chapple C."/>
            <person name="Chatterji S."/>
            <person name="Chinwalla A."/>
            <person name="Civetta A."/>
            <person name="Clifton S.W."/>
            <person name="Comeron J.M."/>
            <person name="Costello J.C."/>
            <person name="Coyne J.A."/>
            <person name="Daub J."/>
            <person name="David R.G."/>
            <person name="Delcher A.L."/>
            <person name="Delehaunty K."/>
            <person name="Do C.B."/>
            <person name="Ebling H."/>
            <person name="Edwards K."/>
            <person name="Eickbush T."/>
            <person name="Evans J.D."/>
            <person name="Filipski A."/>
            <person name="Findeiss S."/>
            <person name="Freyhult E."/>
            <person name="Fulton L."/>
            <person name="Fulton R."/>
            <person name="Garcia A.C."/>
            <person name="Gardiner A."/>
            <person name="Garfield D.A."/>
            <person name="Garvin B.E."/>
            <person name="Gibson G."/>
            <person name="Gilbert D."/>
            <person name="Gnerre S."/>
            <person name="Godfrey J."/>
            <person name="Good R."/>
            <person name="Gotea V."/>
            <person name="Gravely B."/>
            <person name="Greenberg A.J."/>
            <person name="Griffiths-Jones S."/>
            <person name="Gross S."/>
            <person name="Guigo R."/>
            <person name="Gustafson E.A."/>
            <person name="Haerty W."/>
            <person name="Hahn M.W."/>
            <person name="Halligan D.L."/>
            <person name="Halpern A.L."/>
            <person name="Halter G.M."/>
            <person name="Han M.V."/>
            <person name="Heger A."/>
            <person name="Hillier L."/>
            <person name="Hinrichs A.S."/>
            <person name="Holmes I."/>
            <person name="Hoskins R.A."/>
            <person name="Hubisz M.J."/>
            <person name="Hultmark D."/>
            <person name="Huntley M.A."/>
            <person name="Jaffe D.B."/>
            <person name="Jagadeeshan S."/>
            <person name="Jeck W.R."/>
            <person name="Johnson J."/>
            <person name="Jones C.D."/>
            <person name="Jordan W.C."/>
            <person name="Karpen G.H."/>
            <person name="Kataoka E."/>
            <person name="Keightley P.D."/>
            <person name="Kheradpour P."/>
            <person name="Kirkness E.F."/>
            <person name="Koerich L.B."/>
            <person name="Kristiansen K."/>
            <person name="Kudrna D."/>
            <person name="Kulathinal R.J."/>
            <person name="Kumar S."/>
            <person name="Kwok R."/>
            <person name="Lander E."/>
            <person name="Langley C.H."/>
            <person name="Lapoint R."/>
            <person name="Lazzaro B.P."/>
            <person name="Lee S.J."/>
            <person name="Levesque L."/>
            <person name="Li R."/>
            <person name="Lin C.F."/>
            <person name="Lin M.F."/>
            <person name="Lindblad-Toh K."/>
            <person name="Llopart A."/>
            <person name="Long M."/>
            <person name="Low L."/>
            <person name="Lozovsky E."/>
            <person name="Lu J."/>
            <person name="Luo M."/>
            <person name="Machado C.A."/>
            <person name="Makalowski W."/>
            <person name="Marzo M."/>
            <person name="Matsuda M."/>
            <person name="Matzkin L."/>
            <person name="McAllister B."/>
            <person name="McBride C.S."/>
            <person name="McKernan B."/>
            <person name="McKernan K."/>
            <person name="Mendez-Lago M."/>
            <person name="Minx P."/>
            <person name="Mollenhauer M.U."/>
            <person name="Montooth K."/>
            <person name="Mount S.M."/>
            <person name="Mu X."/>
            <person name="Myers E."/>
            <person name="Negre B."/>
            <person name="Newfeld S."/>
            <person name="Nielsen R."/>
            <person name="Noor M.A."/>
            <person name="O'Grady P."/>
            <person name="Pachter L."/>
            <person name="Papaceit M."/>
            <person name="Parisi M.J."/>
            <person name="Parisi M."/>
            <person name="Parts L."/>
            <person name="Pedersen J.S."/>
            <person name="Pesole G."/>
            <person name="Phillippy A.M."/>
            <person name="Ponting C.P."/>
            <person name="Pop M."/>
            <person name="Porcelli D."/>
            <person name="Powell J.R."/>
            <person name="Prohaska S."/>
            <person name="Pruitt K."/>
            <person name="Puig M."/>
            <person name="Quesneville H."/>
            <person name="Ram K.R."/>
            <person name="Rand D."/>
            <person name="Rasmussen M.D."/>
            <person name="Reed L.K."/>
            <person name="Reenan R."/>
            <person name="Reily A."/>
            <person name="Remington K.A."/>
            <person name="Rieger T.T."/>
            <person name="Ritchie M.G."/>
            <person name="Robin C."/>
            <person name="Rogers Y.H."/>
            <person name="Rohde C."/>
            <person name="Rozas J."/>
            <person name="Rubenfield M.J."/>
            <person name="Ruiz A."/>
            <person name="Russo S."/>
            <person name="Salzberg S.L."/>
            <person name="Sanchez-Gracia A."/>
            <person name="Saranga D.J."/>
            <person name="Sato H."/>
            <person name="Schaeffer S.W."/>
            <person name="Schatz M.C."/>
            <person name="Schlenke T."/>
            <person name="Schwartz R."/>
            <person name="Segarra C."/>
            <person name="Singh R.S."/>
            <person name="Sirot L."/>
            <person name="Sirota M."/>
            <person name="Sisneros N.B."/>
            <person name="Smith C.D."/>
            <person name="Smith T.F."/>
            <person name="Spieth J."/>
            <person name="Stage D.E."/>
            <person name="Stark A."/>
            <person name="Stephan W."/>
            <person name="Strausberg R.L."/>
            <person name="Strempel S."/>
            <person name="Sturgill D."/>
            <person name="Sutton G."/>
            <person name="Sutton G.G."/>
            <person name="Tao W."/>
            <person name="Teichmann S."/>
            <person name="Tobari Y.N."/>
            <person name="Tomimura Y."/>
            <person name="Tsolas J.M."/>
            <person name="Valente V.L."/>
            <person name="Venter E."/>
            <person name="Venter J.C."/>
            <person name="Vicario S."/>
            <person name="Vieira F.G."/>
            <person name="Vilella A.J."/>
            <person name="Villasante A."/>
            <person name="Walenz B."/>
            <person name="Wang J."/>
            <person name="Wasserman M."/>
            <person name="Watts T."/>
            <person name="Wilson D."/>
            <person name="Wilson R.K."/>
            <person name="Wing R.A."/>
            <person name="Wolfner M.F."/>
            <person name="Wong A."/>
            <person name="Wong G.K."/>
            <person name="Wu C.I."/>
            <person name="Wu G."/>
            <person name="Yamamoto D."/>
            <person name="Yang H.P."/>
            <person name="Yang S.P."/>
            <person name="Yorke J.A."/>
            <person name="Yoshida K."/>
            <person name="Zdobnov E."/>
            <person name="Zhang P."/>
            <person name="Zhang Y."/>
            <person name="Zimin A.V."/>
            <person name="Baldwin J."/>
            <person name="Abdouelleil A."/>
            <person name="Abdulkadir J."/>
            <person name="Abebe A."/>
            <person name="Abera B."/>
            <person name="Abreu J."/>
            <person name="Acer S.C."/>
            <person name="Aftuck L."/>
            <person name="Alexander A."/>
            <person name="An P."/>
            <person name="Anderson E."/>
            <person name="Anderson S."/>
            <person name="Arachi H."/>
            <person name="Azer M."/>
            <person name="Bachantsang P."/>
            <person name="Barry A."/>
            <person name="Bayul T."/>
            <person name="Berlin A."/>
            <person name="Bessette D."/>
            <person name="Bloom T."/>
            <person name="Blye J."/>
            <person name="Boguslavskiy L."/>
            <person name="Bonnet C."/>
            <person name="Boukhgalter B."/>
            <person name="Bourzgui I."/>
            <person name="Brown A."/>
            <person name="Cahill P."/>
            <person name="Channer S."/>
            <person name="Cheshatsang Y."/>
            <person name="Chuda L."/>
            <person name="Citroen M."/>
            <person name="Collymore A."/>
            <person name="Cooke P."/>
            <person name="Costello M."/>
            <person name="D'Aco K."/>
            <person name="Daza R."/>
            <person name="De Haan G."/>
            <person name="DeGray S."/>
            <person name="DeMaso C."/>
            <person name="Dhargay N."/>
            <person name="Dooley K."/>
            <person name="Dooley E."/>
            <person name="Doricent M."/>
            <person name="Dorje P."/>
            <person name="Dorjee K."/>
            <person name="Dupes A."/>
            <person name="Elong R."/>
            <person name="Falk J."/>
            <person name="Farina A."/>
            <person name="Faro S."/>
            <person name="Ferguson D."/>
            <person name="Fisher S."/>
            <person name="Foley C.D."/>
            <person name="Franke A."/>
            <person name="Friedrich D."/>
            <person name="Gadbois L."/>
            <person name="Gearin G."/>
            <person name="Gearin C.R."/>
            <person name="Giannoukos G."/>
            <person name="Goode T."/>
            <person name="Graham J."/>
            <person name="Grandbois E."/>
            <person name="Grewal S."/>
            <person name="Gyaltsen K."/>
            <person name="Hafez N."/>
            <person name="Hagos B."/>
            <person name="Hall J."/>
            <person name="Henson C."/>
            <person name="Hollinger A."/>
            <person name="Honan T."/>
            <person name="Huard M.D."/>
            <person name="Hughes L."/>
            <person name="Hurhula B."/>
            <person name="Husby M.E."/>
            <person name="Kamat A."/>
            <person name="Kanga B."/>
            <person name="Kashin S."/>
            <person name="Khazanovich D."/>
            <person name="Kisner P."/>
            <person name="Lance K."/>
            <person name="Lara M."/>
            <person name="Lee W."/>
            <person name="Lennon N."/>
            <person name="Letendre F."/>
            <person name="LeVine R."/>
            <person name="Lipovsky A."/>
            <person name="Liu X."/>
            <person name="Liu J."/>
            <person name="Liu S."/>
            <person name="Lokyitsang T."/>
            <person name="Lokyitsang Y."/>
            <person name="Lubonja R."/>
            <person name="Lui A."/>
            <person name="MacDonald P."/>
            <person name="Magnisalis V."/>
            <person name="Maru K."/>
            <person name="Matthews C."/>
            <person name="McCusker W."/>
            <person name="McDonough S."/>
            <person name="Mehta T."/>
            <person name="Meldrim J."/>
            <person name="Meneus L."/>
            <person name="Mihai O."/>
            <person name="Mihalev A."/>
            <person name="Mihova T."/>
            <person name="Mittelman R."/>
            <person name="Mlenga V."/>
            <person name="Montmayeur A."/>
            <person name="Mulrain L."/>
            <person name="Navidi A."/>
            <person name="Naylor J."/>
            <person name="Negash T."/>
            <person name="Nguyen T."/>
            <person name="Nguyen N."/>
            <person name="Nicol R."/>
            <person name="Norbu C."/>
            <person name="Norbu N."/>
            <person name="Novod N."/>
            <person name="O'Neill B."/>
            <person name="Osman S."/>
            <person name="Markiewicz E."/>
            <person name="Oyono O.L."/>
            <person name="Patti C."/>
            <person name="Phunkhang P."/>
            <person name="Pierre F."/>
            <person name="Priest M."/>
            <person name="Raghuraman S."/>
            <person name="Rege F."/>
            <person name="Reyes R."/>
            <person name="Rise C."/>
            <person name="Rogov P."/>
            <person name="Ross K."/>
            <person name="Ryan E."/>
            <person name="Settipalli S."/>
            <person name="Shea T."/>
            <person name="Sherpa N."/>
            <person name="Shi L."/>
            <person name="Shih D."/>
            <person name="Sparrow T."/>
            <person name="Spaulding J."/>
            <person name="Stalker J."/>
            <person name="Stange-Thomann N."/>
            <person name="Stavropoulos S."/>
            <person name="Stone C."/>
            <person name="Strader C."/>
            <person name="Tesfaye S."/>
            <person name="Thomson T."/>
            <person name="Thoulutsang Y."/>
            <person name="Thoulutsang D."/>
            <person name="Topham K."/>
            <person name="Topping I."/>
            <person name="Tsamla T."/>
            <person name="Vassiliev H."/>
            <person name="Vo A."/>
            <person name="Wangchuk T."/>
            <person name="Wangdi T."/>
            <person name="Weiand M."/>
            <person name="Wilkinson J."/>
            <person name="Wilson A."/>
            <person name="Yadav S."/>
            <person name="Young G."/>
            <person name="Yu Q."/>
            <person name="Zembek L."/>
            <person name="Zhong D."/>
            <person name="Zimmer A."/>
            <person name="Zwirko Z."/>
            <person name="Jaffe D.B."/>
            <person name="Alvarez P."/>
            <person name="Brockman W."/>
            <person name="Butler J."/>
            <person name="Chin C."/>
            <person name="Gnerre S."/>
            <person name="Grabherr M."/>
            <person name="Kleber M."/>
            <person name="Mauceli E."/>
            <person name="MacCallum I."/>
        </authorList>
    </citation>
    <scope>NUCLEOTIDE SEQUENCE [LARGE SCALE GENOMIC DNA]</scope>
    <source>
        <strain evidence="2 3">TSC#14021-0224.01</strain>
    </source>
</reference>
<feature type="transmembrane region" description="Helical" evidence="1">
    <location>
        <begin position="30"/>
        <end position="56"/>
    </location>
</feature>
<sequence length="81" mass="9021">MFPNPIEIVCVDVVQPIIDFLGYLLVEVHFIAFLAFVALLGIFLGLILGIVSVIWYKLTRDEKTEQRLTEGGDSAVVKKNA</sequence>